<sequence>MSLESESGLCRRDPGRQVRVHCDDGDKKVNRDNPDLLHDGIKFLTLRYGPDAERKSEGRLNIWYFLFLSLSLFLTLSFVQKQMCLDSLRDGVITMMSKAGALFDSPSKEVFPLL</sequence>
<reference evidence="2" key="1">
    <citation type="submission" date="2019-10" db="EMBL/GenBank/DDBJ databases">
        <authorList>
            <consortium name="DOE Joint Genome Institute"/>
            <person name="Kuo A."/>
            <person name="Miyauchi S."/>
            <person name="Kiss E."/>
            <person name="Drula E."/>
            <person name="Kohler A."/>
            <person name="Sanchez-Garcia M."/>
            <person name="Andreopoulos B."/>
            <person name="Barry K.W."/>
            <person name="Bonito G."/>
            <person name="Buee M."/>
            <person name="Carver A."/>
            <person name="Chen C."/>
            <person name="Cichocki N."/>
            <person name="Clum A."/>
            <person name="Culley D."/>
            <person name="Crous P.W."/>
            <person name="Fauchery L."/>
            <person name="Girlanda M."/>
            <person name="Hayes R."/>
            <person name="Keri Z."/>
            <person name="LaButti K."/>
            <person name="Lipzen A."/>
            <person name="Lombard V."/>
            <person name="Magnuson J."/>
            <person name="Maillard F."/>
            <person name="Morin E."/>
            <person name="Murat C."/>
            <person name="Nolan M."/>
            <person name="Ohm R."/>
            <person name="Pangilinan J."/>
            <person name="Pereira M."/>
            <person name="Perotto S."/>
            <person name="Peter M."/>
            <person name="Riley R."/>
            <person name="Sitrit Y."/>
            <person name="Stielow B."/>
            <person name="Szollosi G."/>
            <person name="Zifcakova L."/>
            <person name="Stursova M."/>
            <person name="Spatafora J.W."/>
            <person name="Tedersoo L."/>
            <person name="Vaario L.-M."/>
            <person name="Yamada A."/>
            <person name="Yan M."/>
            <person name="Wang P."/>
            <person name="Xu J."/>
            <person name="Bruns T."/>
            <person name="Baldrian P."/>
            <person name="Vilgalys R."/>
            <person name="Henrissat B."/>
            <person name="Grigoriev I.V."/>
            <person name="Hibbett D."/>
            <person name="Nagy L.G."/>
            <person name="Martin F.M."/>
        </authorList>
    </citation>
    <scope>NUCLEOTIDE SEQUENCE</scope>
    <source>
        <strain evidence="2">BED1</strain>
    </source>
</reference>
<keyword evidence="1" id="KW-0472">Membrane</keyword>
<comment type="caution">
    <text evidence="2">The sequence shown here is derived from an EMBL/GenBank/DDBJ whole genome shotgun (WGS) entry which is preliminary data.</text>
</comment>
<dbReference type="Proteomes" id="UP001194468">
    <property type="component" value="Unassembled WGS sequence"/>
</dbReference>
<dbReference type="EMBL" id="WHUW01000111">
    <property type="protein sequence ID" value="KAF8423761.1"/>
    <property type="molecule type" value="Genomic_DNA"/>
</dbReference>
<protein>
    <submittedName>
        <fullName evidence="2">Uncharacterized protein</fullName>
    </submittedName>
</protein>
<feature type="transmembrane region" description="Helical" evidence="1">
    <location>
        <begin position="62"/>
        <end position="79"/>
    </location>
</feature>
<keyword evidence="1" id="KW-1133">Transmembrane helix</keyword>
<keyword evidence="3" id="KW-1185">Reference proteome</keyword>
<dbReference type="AlphaFoldDB" id="A0AAD4BF14"/>
<evidence type="ECO:0000256" key="1">
    <source>
        <dbReference type="SAM" id="Phobius"/>
    </source>
</evidence>
<organism evidence="2 3">
    <name type="scientific">Boletus edulis BED1</name>
    <dbReference type="NCBI Taxonomy" id="1328754"/>
    <lineage>
        <taxon>Eukaryota</taxon>
        <taxon>Fungi</taxon>
        <taxon>Dikarya</taxon>
        <taxon>Basidiomycota</taxon>
        <taxon>Agaricomycotina</taxon>
        <taxon>Agaricomycetes</taxon>
        <taxon>Agaricomycetidae</taxon>
        <taxon>Boletales</taxon>
        <taxon>Boletineae</taxon>
        <taxon>Boletaceae</taxon>
        <taxon>Boletoideae</taxon>
        <taxon>Boletus</taxon>
    </lineage>
</organism>
<evidence type="ECO:0000313" key="2">
    <source>
        <dbReference type="EMBL" id="KAF8423761.1"/>
    </source>
</evidence>
<accession>A0AAD4BF14</accession>
<name>A0AAD4BF14_BOLED</name>
<keyword evidence="1" id="KW-0812">Transmembrane</keyword>
<proteinExistence type="predicted"/>
<gene>
    <name evidence="2" type="ORF">L210DRAFT_976855</name>
</gene>
<reference evidence="2" key="2">
    <citation type="journal article" date="2020" name="Nat. Commun.">
        <title>Large-scale genome sequencing of mycorrhizal fungi provides insights into the early evolution of symbiotic traits.</title>
        <authorList>
            <person name="Miyauchi S."/>
            <person name="Kiss E."/>
            <person name="Kuo A."/>
            <person name="Drula E."/>
            <person name="Kohler A."/>
            <person name="Sanchez-Garcia M."/>
            <person name="Morin E."/>
            <person name="Andreopoulos B."/>
            <person name="Barry K.W."/>
            <person name="Bonito G."/>
            <person name="Buee M."/>
            <person name="Carver A."/>
            <person name="Chen C."/>
            <person name="Cichocki N."/>
            <person name="Clum A."/>
            <person name="Culley D."/>
            <person name="Crous P.W."/>
            <person name="Fauchery L."/>
            <person name="Girlanda M."/>
            <person name="Hayes R.D."/>
            <person name="Keri Z."/>
            <person name="LaButti K."/>
            <person name="Lipzen A."/>
            <person name="Lombard V."/>
            <person name="Magnuson J."/>
            <person name="Maillard F."/>
            <person name="Murat C."/>
            <person name="Nolan M."/>
            <person name="Ohm R.A."/>
            <person name="Pangilinan J."/>
            <person name="Pereira M.F."/>
            <person name="Perotto S."/>
            <person name="Peter M."/>
            <person name="Pfister S."/>
            <person name="Riley R."/>
            <person name="Sitrit Y."/>
            <person name="Stielow J.B."/>
            <person name="Szollosi G."/>
            <person name="Zifcakova L."/>
            <person name="Stursova M."/>
            <person name="Spatafora J.W."/>
            <person name="Tedersoo L."/>
            <person name="Vaario L.M."/>
            <person name="Yamada A."/>
            <person name="Yan M."/>
            <person name="Wang P."/>
            <person name="Xu J."/>
            <person name="Bruns T."/>
            <person name="Baldrian P."/>
            <person name="Vilgalys R."/>
            <person name="Dunand C."/>
            <person name="Henrissat B."/>
            <person name="Grigoriev I.V."/>
            <person name="Hibbett D."/>
            <person name="Nagy L.G."/>
            <person name="Martin F.M."/>
        </authorList>
    </citation>
    <scope>NUCLEOTIDE SEQUENCE</scope>
    <source>
        <strain evidence="2">BED1</strain>
    </source>
</reference>
<evidence type="ECO:0000313" key="3">
    <source>
        <dbReference type="Proteomes" id="UP001194468"/>
    </source>
</evidence>